<feature type="transmembrane region" description="Helical" evidence="7">
    <location>
        <begin position="286"/>
        <end position="304"/>
    </location>
</feature>
<feature type="transmembrane region" description="Helical" evidence="7">
    <location>
        <begin position="7"/>
        <end position="28"/>
    </location>
</feature>
<evidence type="ECO:0000256" key="7">
    <source>
        <dbReference type="SAM" id="Phobius"/>
    </source>
</evidence>
<proteinExistence type="predicted"/>
<dbReference type="InterPro" id="IPR011701">
    <property type="entry name" value="MFS"/>
</dbReference>
<comment type="subcellular location">
    <subcellularLocation>
        <location evidence="1">Cell membrane</location>
        <topology evidence="1">Multi-pass membrane protein</topology>
    </subcellularLocation>
</comment>
<dbReference type="InterPro" id="IPR050189">
    <property type="entry name" value="MFS_Efflux_Transporters"/>
</dbReference>
<evidence type="ECO:0000256" key="2">
    <source>
        <dbReference type="ARBA" id="ARBA00022475"/>
    </source>
</evidence>
<feature type="compositionally biased region" description="Low complexity" evidence="6">
    <location>
        <begin position="419"/>
        <end position="449"/>
    </location>
</feature>
<evidence type="ECO:0000313" key="9">
    <source>
        <dbReference type="EMBL" id="GAA4266097.1"/>
    </source>
</evidence>
<feature type="region of interest" description="Disordered" evidence="6">
    <location>
        <begin position="412"/>
        <end position="449"/>
    </location>
</feature>
<keyword evidence="4 7" id="KW-1133">Transmembrane helix</keyword>
<feature type="transmembrane region" description="Helical" evidence="7">
    <location>
        <begin position="349"/>
        <end position="373"/>
    </location>
</feature>
<keyword evidence="3 7" id="KW-0812">Transmembrane</keyword>
<dbReference type="SUPFAM" id="SSF103473">
    <property type="entry name" value="MFS general substrate transporter"/>
    <property type="match status" value="1"/>
</dbReference>
<feature type="transmembrane region" description="Helical" evidence="7">
    <location>
        <begin position="250"/>
        <end position="274"/>
    </location>
</feature>
<protein>
    <submittedName>
        <fullName evidence="9">MFS transporter</fullName>
    </submittedName>
</protein>
<dbReference type="Pfam" id="PF07690">
    <property type="entry name" value="MFS_1"/>
    <property type="match status" value="1"/>
</dbReference>
<feature type="transmembrane region" description="Helical" evidence="7">
    <location>
        <begin position="74"/>
        <end position="91"/>
    </location>
</feature>
<dbReference type="RefSeq" id="WP_344795021.1">
    <property type="nucleotide sequence ID" value="NZ_BAABAU010000001.1"/>
</dbReference>
<keyword evidence="2" id="KW-1003">Cell membrane</keyword>
<accession>A0ABP8E1L2</accession>
<reference evidence="10" key="1">
    <citation type="journal article" date="2019" name="Int. J. Syst. Evol. Microbiol.">
        <title>The Global Catalogue of Microorganisms (GCM) 10K type strain sequencing project: providing services to taxonomists for standard genome sequencing and annotation.</title>
        <authorList>
            <consortium name="The Broad Institute Genomics Platform"/>
            <consortium name="The Broad Institute Genome Sequencing Center for Infectious Disease"/>
            <person name="Wu L."/>
            <person name="Ma J."/>
        </authorList>
    </citation>
    <scope>NUCLEOTIDE SEQUENCE [LARGE SCALE GENOMIC DNA]</scope>
    <source>
        <strain evidence="10">JCM 17442</strain>
    </source>
</reference>
<organism evidence="9 10">
    <name type="scientific">Frondihabitans peucedani</name>
    <dbReference type="NCBI Taxonomy" id="598626"/>
    <lineage>
        <taxon>Bacteria</taxon>
        <taxon>Bacillati</taxon>
        <taxon>Actinomycetota</taxon>
        <taxon>Actinomycetes</taxon>
        <taxon>Micrococcales</taxon>
        <taxon>Microbacteriaceae</taxon>
        <taxon>Frondihabitans</taxon>
    </lineage>
</organism>
<comment type="caution">
    <text evidence="9">The sequence shown here is derived from an EMBL/GenBank/DDBJ whole genome shotgun (WGS) entry which is preliminary data.</text>
</comment>
<evidence type="ECO:0000256" key="4">
    <source>
        <dbReference type="ARBA" id="ARBA00022989"/>
    </source>
</evidence>
<name>A0ABP8E1L2_9MICO</name>
<feature type="transmembrane region" description="Helical" evidence="7">
    <location>
        <begin position="385"/>
        <end position="408"/>
    </location>
</feature>
<dbReference type="InterPro" id="IPR020846">
    <property type="entry name" value="MFS_dom"/>
</dbReference>
<feature type="transmembrane region" description="Helical" evidence="7">
    <location>
        <begin position="169"/>
        <end position="189"/>
    </location>
</feature>
<feature type="transmembrane region" description="Helical" evidence="7">
    <location>
        <begin position="48"/>
        <end position="67"/>
    </location>
</feature>
<feature type="domain" description="Major facilitator superfamily (MFS) profile" evidence="8">
    <location>
        <begin position="2"/>
        <end position="412"/>
    </location>
</feature>
<evidence type="ECO:0000313" key="10">
    <source>
        <dbReference type="Proteomes" id="UP001501594"/>
    </source>
</evidence>
<keyword evidence="10" id="KW-1185">Reference proteome</keyword>
<dbReference type="PANTHER" id="PTHR43124:SF3">
    <property type="entry name" value="CHLORAMPHENICOL EFFLUX PUMP RV0191"/>
    <property type="match status" value="1"/>
</dbReference>
<feature type="transmembrane region" description="Helical" evidence="7">
    <location>
        <begin position="217"/>
        <end position="238"/>
    </location>
</feature>
<feature type="transmembrane region" description="Helical" evidence="7">
    <location>
        <begin position="97"/>
        <end position="122"/>
    </location>
</feature>
<feature type="transmembrane region" description="Helical" evidence="7">
    <location>
        <begin position="310"/>
        <end position="328"/>
    </location>
</feature>
<keyword evidence="5 7" id="KW-0472">Membrane</keyword>
<evidence type="ECO:0000259" key="8">
    <source>
        <dbReference type="PROSITE" id="PS50850"/>
    </source>
</evidence>
<dbReference type="Proteomes" id="UP001501594">
    <property type="component" value="Unassembled WGS sequence"/>
</dbReference>
<evidence type="ECO:0000256" key="6">
    <source>
        <dbReference type="SAM" id="MobiDB-lite"/>
    </source>
</evidence>
<evidence type="ECO:0000256" key="5">
    <source>
        <dbReference type="ARBA" id="ARBA00023136"/>
    </source>
</evidence>
<dbReference type="InterPro" id="IPR036259">
    <property type="entry name" value="MFS_trans_sf"/>
</dbReference>
<dbReference type="PROSITE" id="PS50850">
    <property type="entry name" value="MFS"/>
    <property type="match status" value="1"/>
</dbReference>
<dbReference type="EMBL" id="BAABAU010000001">
    <property type="protein sequence ID" value="GAA4266097.1"/>
    <property type="molecule type" value="Genomic_DNA"/>
</dbReference>
<dbReference type="PANTHER" id="PTHR43124">
    <property type="entry name" value="PURINE EFFLUX PUMP PBUE"/>
    <property type="match status" value="1"/>
</dbReference>
<sequence>MSTSRRTVAFLVLSLTGGVVFQVAYIRFVYLGDTARALDISIQEYGNVTSVFGAVAVVMYFVGGWFADRFSPKRLIVVALVGTGAVDLYLATVPGVAGIVVAHVLFAVFGMGLYWSALVKSIGMLGSPDQQGRLFGFLEGTRGLASTVVGFVGSAVVAAAVVASDGVLTLMRLFGVLCFVFAVLVAVLVRQDEAERQAAARQTVTLGELLSAARNRYTWLIGGTIMAMYCFYTLLGYLTPLLQNGFGVAAAAVGVIGVIRTYVFQFVAGPVGGILADKATRSTPRYIRLMFVVAGAAALAFLLLPHRPALIGVAFAITIVLCFAVFSARGVYWATVGEVGVPAVQRGGVIGLASGLAYLPDAFLPSVGAWWVGDPANGVAEQGGGFTALFAFLIGAAVVGFVLTTLTLRQSRRPGTLPSASTASTASTTERPSWTSATSPSTSSRSTGA</sequence>
<evidence type="ECO:0000256" key="3">
    <source>
        <dbReference type="ARBA" id="ARBA00022692"/>
    </source>
</evidence>
<feature type="transmembrane region" description="Helical" evidence="7">
    <location>
        <begin position="143"/>
        <end position="163"/>
    </location>
</feature>
<dbReference type="Gene3D" id="1.20.1250.20">
    <property type="entry name" value="MFS general substrate transporter like domains"/>
    <property type="match status" value="2"/>
</dbReference>
<evidence type="ECO:0000256" key="1">
    <source>
        <dbReference type="ARBA" id="ARBA00004651"/>
    </source>
</evidence>
<gene>
    <name evidence="9" type="ORF">GCM10022256_17090</name>
</gene>
<dbReference type="CDD" id="cd06174">
    <property type="entry name" value="MFS"/>
    <property type="match status" value="1"/>
</dbReference>